<proteinExistence type="predicted"/>
<dbReference type="AlphaFoldDB" id="A0A9P6H219"/>
<keyword evidence="2" id="KW-0694">RNA-binding</keyword>
<dbReference type="OrthoDB" id="340500at2759"/>
<evidence type="ECO:0000256" key="1">
    <source>
        <dbReference type="ARBA" id="ARBA00022835"/>
    </source>
</evidence>
<dbReference type="GO" id="GO:0034475">
    <property type="term" value="P:U4 snRNA 3'-end processing"/>
    <property type="evidence" value="ECO:0007669"/>
    <property type="project" value="TreeGrafter"/>
</dbReference>
<dbReference type="SUPFAM" id="SSF54791">
    <property type="entry name" value="Eukaryotic type KH-domain (KH-domain type I)"/>
    <property type="match status" value="1"/>
</dbReference>
<dbReference type="GO" id="GO:0000467">
    <property type="term" value="P:exonucleolytic trimming to generate mature 3'-end of 5.8S rRNA from tricistronic rRNA transcript (SSU-rRNA, 5.8S rRNA, LSU-rRNA)"/>
    <property type="evidence" value="ECO:0007669"/>
    <property type="project" value="TreeGrafter"/>
</dbReference>
<dbReference type="Gene3D" id="3.30.1370.10">
    <property type="entry name" value="K Homology domain, type 1"/>
    <property type="match status" value="1"/>
</dbReference>
<dbReference type="GO" id="GO:0003723">
    <property type="term" value="F:RNA binding"/>
    <property type="evidence" value="ECO:0007669"/>
    <property type="project" value="UniProtKB-KW"/>
</dbReference>
<dbReference type="InterPro" id="IPR036612">
    <property type="entry name" value="KH_dom_type_1_sf"/>
</dbReference>
<dbReference type="GO" id="GO:0071034">
    <property type="term" value="P:CUT catabolic process"/>
    <property type="evidence" value="ECO:0007669"/>
    <property type="project" value="TreeGrafter"/>
</dbReference>
<evidence type="ECO:0000256" key="2">
    <source>
        <dbReference type="ARBA" id="ARBA00022884"/>
    </source>
</evidence>
<dbReference type="GO" id="GO:0071051">
    <property type="term" value="P:poly(A)-dependent snoRNA 3'-end processing"/>
    <property type="evidence" value="ECO:0007669"/>
    <property type="project" value="TreeGrafter"/>
</dbReference>
<dbReference type="InterPro" id="IPR012340">
    <property type="entry name" value="NA-bd_OB-fold"/>
</dbReference>
<organism evidence="3 4">
    <name type="scientific">Nosema granulosis</name>
    <dbReference type="NCBI Taxonomy" id="83296"/>
    <lineage>
        <taxon>Eukaryota</taxon>
        <taxon>Fungi</taxon>
        <taxon>Fungi incertae sedis</taxon>
        <taxon>Microsporidia</taxon>
        <taxon>Nosematidae</taxon>
        <taxon>Nosema</taxon>
    </lineage>
</organism>
<dbReference type="PANTHER" id="PTHR21321">
    <property type="entry name" value="PNAS-3 RELATED"/>
    <property type="match status" value="1"/>
</dbReference>
<evidence type="ECO:0000313" key="4">
    <source>
        <dbReference type="Proteomes" id="UP000740883"/>
    </source>
</evidence>
<evidence type="ECO:0000313" key="3">
    <source>
        <dbReference type="EMBL" id="KAF9763889.1"/>
    </source>
</evidence>
<dbReference type="EMBL" id="SBJO01000050">
    <property type="protein sequence ID" value="KAF9763889.1"/>
    <property type="molecule type" value="Genomic_DNA"/>
</dbReference>
<protein>
    <submittedName>
        <fullName evidence="3">Exosome complex component rrp40</fullName>
    </submittedName>
</protein>
<dbReference type="GO" id="GO:0071035">
    <property type="term" value="P:nuclear polyadenylation-dependent rRNA catabolic process"/>
    <property type="evidence" value="ECO:0007669"/>
    <property type="project" value="TreeGrafter"/>
</dbReference>
<name>A0A9P6H219_9MICR</name>
<dbReference type="InterPro" id="IPR026699">
    <property type="entry name" value="Exosome_RNA_bind1/RRP40/RRP4"/>
</dbReference>
<dbReference type="Pfam" id="PF21262">
    <property type="entry name" value="RRP40_S1"/>
    <property type="match status" value="1"/>
</dbReference>
<reference evidence="3 4" key="1">
    <citation type="journal article" date="2020" name="Genome Biol. Evol.">
        <title>Comparative genomics of strictly vertically transmitted, feminizing microsporidia endosymbionts of amphipod crustaceans.</title>
        <authorList>
            <person name="Cormier A."/>
            <person name="Chebbi M.A."/>
            <person name="Giraud I."/>
            <person name="Wattier R."/>
            <person name="Teixeira M."/>
            <person name="Gilbert C."/>
            <person name="Rigaud T."/>
            <person name="Cordaux R."/>
        </authorList>
    </citation>
    <scope>NUCLEOTIDE SEQUENCE [LARGE SCALE GENOMIC DNA]</scope>
    <source>
        <strain evidence="3 4">Ou3-Ou53</strain>
    </source>
</reference>
<dbReference type="SUPFAM" id="SSF50249">
    <property type="entry name" value="Nucleic acid-binding proteins"/>
    <property type="match status" value="1"/>
</dbReference>
<dbReference type="PANTHER" id="PTHR21321:SF1">
    <property type="entry name" value="EXOSOME COMPLEX COMPONENT RRP40"/>
    <property type="match status" value="1"/>
</dbReference>
<dbReference type="GO" id="GO:0071038">
    <property type="term" value="P:TRAMP-dependent tRNA surveillance pathway"/>
    <property type="evidence" value="ECO:0007669"/>
    <property type="project" value="TreeGrafter"/>
</dbReference>
<accession>A0A9P6H219</accession>
<dbReference type="GO" id="GO:0000177">
    <property type="term" value="C:cytoplasmic exosome (RNase complex)"/>
    <property type="evidence" value="ECO:0007669"/>
    <property type="project" value="TreeGrafter"/>
</dbReference>
<dbReference type="Proteomes" id="UP000740883">
    <property type="component" value="Unassembled WGS sequence"/>
</dbReference>
<keyword evidence="4" id="KW-1185">Reference proteome</keyword>
<sequence>MRFVKLREVFPGDKIEEKLTKSLGIHKDRAYVHGVLCRVSNHLFVMSKTKRYTPFIDDLVIGRIQYVSGDFYRVDLGTTTGILPSLAFTNASKRNKPELKKDDYVFCKVEKVGVEPLLSCVGEGFGLIEGYVFGIEVWRSQWLYMSNRLFEVGQRYKFKMAVGVNGFVSIVGDNPESVREIYELINSNK</sequence>
<dbReference type="Gene3D" id="2.40.50.140">
    <property type="entry name" value="Nucleic acid-binding proteins"/>
    <property type="match status" value="1"/>
</dbReference>
<gene>
    <name evidence="3" type="primary">exosc3</name>
    <name evidence="3" type="ORF">NGRA_0975</name>
</gene>
<dbReference type="GO" id="GO:0000176">
    <property type="term" value="C:nuclear exosome (RNase complex)"/>
    <property type="evidence" value="ECO:0007669"/>
    <property type="project" value="TreeGrafter"/>
</dbReference>
<comment type="caution">
    <text evidence="3">The sequence shown here is derived from an EMBL/GenBank/DDBJ whole genome shotgun (WGS) entry which is preliminary data.</text>
</comment>
<keyword evidence="1" id="KW-0271">Exosome</keyword>